<keyword evidence="9" id="KW-1185">Reference proteome</keyword>
<feature type="region of interest" description="Disordered" evidence="6">
    <location>
        <begin position="1"/>
        <end position="22"/>
    </location>
</feature>
<organism evidence="8 9">
    <name type="scientific">Trema orientale</name>
    <name type="common">Charcoal tree</name>
    <name type="synonym">Celtis orientalis</name>
    <dbReference type="NCBI Taxonomy" id="63057"/>
    <lineage>
        <taxon>Eukaryota</taxon>
        <taxon>Viridiplantae</taxon>
        <taxon>Streptophyta</taxon>
        <taxon>Embryophyta</taxon>
        <taxon>Tracheophyta</taxon>
        <taxon>Spermatophyta</taxon>
        <taxon>Magnoliopsida</taxon>
        <taxon>eudicotyledons</taxon>
        <taxon>Gunneridae</taxon>
        <taxon>Pentapetalae</taxon>
        <taxon>rosids</taxon>
        <taxon>fabids</taxon>
        <taxon>Rosales</taxon>
        <taxon>Cannabaceae</taxon>
        <taxon>Trema</taxon>
    </lineage>
</organism>
<keyword evidence="2" id="KW-0812">Transmembrane</keyword>
<comment type="caution">
    <text evidence="8">The sequence shown here is derived from an EMBL/GenBank/DDBJ whole genome shotgun (WGS) entry which is preliminary data.</text>
</comment>
<protein>
    <submittedName>
        <fullName evidence="8">Malectin-like carbohydrate-binding domain containing protein</fullName>
    </submittedName>
</protein>
<evidence type="ECO:0000256" key="3">
    <source>
        <dbReference type="ARBA" id="ARBA00022729"/>
    </source>
</evidence>
<keyword evidence="5" id="KW-0472">Membrane</keyword>
<evidence type="ECO:0000256" key="1">
    <source>
        <dbReference type="ARBA" id="ARBA00004167"/>
    </source>
</evidence>
<reference evidence="9" key="1">
    <citation type="submission" date="2016-06" db="EMBL/GenBank/DDBJ databases">
        <title>Parallel loss of symbiosis genes in relatives of nitrogen-fixing non-legume Parasponia.</title>
        <authorList>
            <person name="Van Velzen R."/>
            <person name="Holmer R."/>
            <person name="Bu F."/>
            <person name="Rutten L."/>
            <person name="Van Zeijl A."/>
            <person name="Liu W."/>
            <person name="Santuari L."/>
            <person name="Cao Q."/>
            <person name="Sharma T."/>
            <person name="Shen D."/>
            <person name="Roswanjaya Y."/>
            <person name="Wardhani T."/>
            <person name="Kalhor M.S."/>
            <person name="Jansen J."/>
            <person name="Van den Hoogen J."/>
            <person name="Gungor B."/>
            <person name="Hartog M."/>
            <person name="Hontelez J."/>
            <person name="Verver J."/>
            <person name="Yang W.-C."/>
            <person name="Schijlen E."/>
            <person name="Repin R."/>
            <person name="Schilthuizen M."/>
            <person name="Schranz E."/>
            <person name="Heidstra R."/>
            <person name="Miyata K."/>
            <person name="Fedorova E."/>
            <person name="Kohlen W."/>
            <person name="Bisseling T."/>
            <person name="Smit S."/>
            <person name="Geurts R."/>
        </authorList>
    </citation>
    <scope>NUCLEOTIDE SEQUENCE [LARGE SCALE GENOMIC DNA]</scope>
    <source>
        <strain evidence="9">cv. RG33-2</strain>
    </source>
</reference>
<dbReference type="Proteomes" id="UP000237000">
    <property type="component" value="Unassembled WGS sequence"/>
</dbReference>
<keyword evidence="4" id="KW-1133">Transmembrane helix</keyword>
<evidence type="ECO:0000256" key="2">
    <source>
        <dbReference type="ARBA" id="ARBA00022692"/>
    </source>
</evidence>
<dbReference type="STRING" id="63057.A0A2P5ATL0"/>
<dbReference type="InParanoid" id="A0A2P5ATL0"/>
<dbReference type="AlphaFoldDB" id="A0A2P5ATL0"/>
<gene>
    <name evidence="8" type="ORF">TorRG33x02_341630</name>
</gene>
<evidence type="ECO:0000256" key="5">
    <source>
        <dbReference type="ARBA" id="ARBA00023136"/>
    </source>
</evidence>
<feature type="compositionally biased region" description="Polar residues" evidence="6">
    <location>
        <begin position="1"/>
        <end position="18"/>
    </location>
</feature>
<evidence type="ECO:0000256" key="6">
    <source>
        <dbReference type="SAM" id="MobiDB-lite"/>
    </source>
</evidence>
<keyword evidence="3" id="KW-0732">Signal</keyword>
<dbReference type="InterPro" id="IPR024788">
    <property type="entry name" value="Malectin-like_Carb-bd_dom"/>
</dbReference>
<name>A0A2P5ATL0_TREOI</name>
<dbReference type="Pfam" id="PF12819">
    <property type="entry name" value="Malectin_like"/>
    <property type="match status" value="1"/>
</dbReference>
<feature type="domain" description="Malectin-like" evidence="7">
    <location>
        <begin position="34"/>
        <end position="145"/>
    </location>
</feature>
<sequence length="209" mass="23349">MTLTTGFGSQKKSQSYRSRTPAGGHYQISWATLDNVPPWAVLDFAIEAHKASESIFLPITFREKSQKVSSYFVFYFALELFEPTRKIAIYIDSQEKNVTEIPNGPSMVSISPVNVTGGTANVTITSVDQGNNTSPPLLSAMEVFSTMSKISKAYMALWFYRLTSFCFVLLSFALRELELCAVQLKVYTLKALIRTELRTPHNTTTPPIP</sequence>
<dbReference type="GO" id="GO:0016020">
    <property type="term" value="C:membrane"/>
    <property type="evidence" value="ECO:0007669"/>
    <property type="project" value="UniProtKB-SubCell"/>
</dbReference>
<evidence type="ECO:0000313" key="9">
    <source>
        <dbReference type="Proteomes" id="UP000237000"/>
    </source>
</evidence>
<accession>A0A2P5ATL0</accession>
<proteinExistence type="predicted"/>
<dbReference type="EMBL" id="JXTC01000705">
    <property type="protein sequence ID" value="PON39865.1"/>
    <property type="molecule type" value="Genomic_DNA"/>
</dbReference>
<evidence type="ECO:0000313" key="8">
    <source>
        <dbReference type="EMBL" id="PON39865.1"/>
    </source>
</evidence>
<evidence type="ECO:0000256" key="4">
    <source>
        <dbReference type="ARBA" id="ARBA00022989"/>
    </source>
</evidence>
<dbReference type="OrthoDB" id="2017114at2759"/>
<evidence type="ECO:0000259" key="7">
    <source>
        <dbReference type="Pfam" id="PF12819"/>
    </source>
</evidence>
<comment type="subcellular location">
    <subcellularLocation>
        <location evidence="1">Membrane</location>
        <topology evidence="1">Single-pass membrane protein</topology>
    </subcellularLocation>
</comment>